<name>T1B6P6_9ZZZZ</name>
<sequence length="69" mass="7427">MSLAALLAASPALFTGTCLVLGLVVGSFLNVVIHRLPVMLERQWRGQYADLYGEAPTLPAAAPERYNLV</sequence>
<organism evidence="2">
    <name type="scientific">mine drainage metagenome</name>
    <dbReference type="NCBI Taxonomy" id="410659"/>
    <lineage>
        <taxon>unclassified sequences</taxon>
        <taxon>metagenomes</taxon>
        <taxon>ecological metagenomes</taxon>
    </lineage>
</organism>
<accession>T1B6P6</accession>
<reference evidence="2" key="2">
    <citation type="journal article" date="2014" name="ISME J.">
        <title>Microbial stratification in low pH oxic and suboxic macroscopic growths along an acid mine drainage.</title>
        <authorList>
            <person name="Mendez-Garcia C."/>
            <person name="Mesa V."/>
            <person name="Sprenger R.R."/>
            <person name="Richter M."/>
            <person name="Diez M.S."/>
            <person name="Solano J."/>
            <person name="Bargiela R."/>
            <person name="Golyshina O.V."/>
            <person name="Manteca A."/>
            <person name="Ramos J.L."/>
            <person name="Gallego J.R."/>
            <person name="Llorente I."/>
            <person name="Martins Dos Santos V.A."/>
            <person name="Jensen O.N."/>
            <person name="Pelaez A.I."/>
            <person name="Sanchez J."/>
            <person name="Ferrer M."/>
        </authorList>
    </citation>
    <scope>NUCLEOTIDE SEQUENCE</scope>
</reference>
<dbReference type="InterPro" id="IPR010627">
    <property type="entry name" value="Prepilin_pept_A24_N"/>
</dbReference>
<protein>
    <submittedName>
        <fullName evidence="2">Type IV pilus prepilin peptidase PilD</fullName>
    </submittedName>
</protein>
<comment type="caution">
    <text evidence="2">The sequence shown here is derived from an EMBL/GenBank/DDBJ whole genome shotgun (WGS) entry which is preliminary data.</text>
</comment>
<feature type="domain" description="Prepilin peptidase A24 N-terminal" evidence="1">
    <location>
        <begin position="20"/>
        <end position="38"/>
    </location>
</feature>
<gene>
    <name evidence="2" type="ORF">B2A_07904</name>
</gene>
<evidence type="ECO:0000259" key="1">
    <source>
        <dbReference type="Pfam" id="PF06750"/>
    </source>
</evidence>
<proteinExistence type="predicted"/>
<dbReference type="AlphaFoldDB" id="T1B6P6"/>
<feature type="non-terminal residue" evidence="2">
    <location>
        <position position="69"/>
    </location>
</feature>
<evidence type="ECO:0000313" key="2">
    <source>
        <dbReference type="EMBL" id="EQD48659.1"/>
    </source>
</evidence>
<dbReference type="Pfam" id="PF06750">
    <property type="entry name" value="A24_N_bact"/>
    <property type="match status" value="1"/>
</dbReference>
<dbReference type="EMBL" id="AUZZ01005684">
    <property type="protein sequence ID" value="EQD48659.1"/>
    <property type="molecule type" value="Genomic_DNA"/>
</dbReference>
<reference evidence="2" key="1">
    <citation type="submission" date="2013-08" db="EMBL/GenBank/DDBJ databases">
        <authorList>
            <person name="Mendez C."/>
            <person name="Richter M."/>
            <person name="Ferrer M."/>
            <person name="Sanchez J."/>
        </authorList>
    </citation>
    <scope>NUCLEOTIDE SEQUENCE</scope>
</reference>